<evidence type="ECO:0000259" key="2">
    <source>
        <dbReference type="Pfam" id="PF07786"/>
    </source>
</evidence>
<keyword evidence="1" id="KW-0812">Transmembrane</keyword>
<dbReference type="Pfam" id="PF07786">
    <property type="entry name" value="HGSNAT_cat"/>
    <property type="match status" value="1"/>
</dbReference>
<keyword evidence="1" id="KW-0472">Membrane</keyword>
<protein>
    <submittedName>
        <fullName evidence="3">Putative membrane protein</fullName>
    </submittedName>
</protein>
<dbReference type="EMBL" id="UOED01000096">
    <property type="protein sequence ID" value="VAV95132.1"/>
    <property type="molecule type" value="Genomic_DNA"/>
</dbReference>
<feature type="domain" description="Heparan-alpha-glucosaminide N-acetyltransferase catalytic" evidence="2">
    <location>
        <begin position="9"/>
        <end position="224"/>
    </location>
</feature>
<feature type="transmembrane region" description="Helical" evidence="1">
    <location>
        <begin position="141"/>
        <end position="161"/>
    </location>
</feature>
<evidence type="ECO:0000256" key="1">
    <source>
        <dbReference type="SAM" id="Phobius"/>
    </source>
</evidence>
<feature type="transmembrane region" description="Helical" evidence="1">
    <location>
        <begin position="115"/>
        <end position="136"/>
    </location>
</feature>
<name>A0A3B0RUI9_9ZZZZ</name>
<feature type="transmembrane region" description="Helical" evidence="1">
    <location>
        <begin position="7"/>
        <end position="26"/>
    </location>
</feature>
<feature type="transmembrane region" description="Helical" evidence="1">
    <location>
        <begin position="55"/>
        <end position="76"/>
    </location>
</feature>
<keyword evidence="1" id="KW-1133">Transmembrane helix</keyword>
<feature type="transmembrane region" description="Helical" evidence="1">
    <location>
        <begin position="272"/>
        <end position="289"/>
    </location>
</feature>
<sequence length="388" mass="45133">MSHQGKTYRLTSIDFLRGLVMVIMALDHVRDYFWDVRFDPLDLEQTSVVWYVTRWITHFCAPTFVLLAGLSAGLMARRRTKAELSRFLFTRGLWLIFIEVTVVTFAWTFQPLQNLVILQVIWAIGVSLIVMSALVWTPKYFIAAFAIVMVFGHNILDFGLFPSPVPFEVVSPFWHVLHNQVFTLDMGFPVVAAYPIIPWIGVMPMGYLLAGLYRMEAEERQKWLIRIGLSAVILFFILRAINFYGDPNVWVAQKDMLWNILAFFNVTKYPPSLLYLLITLGPGLMMLGYAEKWRGRFVNGMVVFGQVPFFYYVLHLYVIHLAALLAAELQGLGWRTTLKDSFSFPPEYGFGPLVVWALWFILILLLYPLCKWFADIKKRRSYWWLSYL</sequence>
<organism evidence="3">
    <name type="scientific">hydrothermal vent metagenome</name>
    <dbReference type="NCBI Taxonomy" id="652676"/>
    <lineage>
        <taxon>unclassified sequences</taxon>
        <taxon>metagenomes</taxon>
        <taxon>ecological metagenomes</taxon>
    </lineage>
</organism>
<accession>A0A3B0RUI9</accession>
<reference evidence="3" key="1">
    <citation type="submission" date="2018-06" db="EMBL/GenBank/DDBJ databases">
        <authorList>
            <person name="Zhirakovskaya E."/>
        </authorList>
    </citation>
    <scope>NUCLEOTIDE SEQUENCE</scope>
</reference>
<gene>
    <name evidence="3" type="ORF">MNBD_ALPHA02-1546</name>
</gene>
<dbReference type="InterPro" id="IPR012429">
    <property type="entry name" value="HGSNAT_cat"/>
</dbReference>
<evidence type="ECO:0000313" key="3">
    <source>
        <dbReference type="EMBL" id="VAV95132.1"/>
    </source>
</evidence>
<feature type="transmembrane region" description="Helical" evidence="1">
    <location>
        <begin position="181"/>
        <end position="202"/>
    </location>
</feature>
<dbReference type="PANTHER" id="PTHR40407:SF1">
    <property type="entry name" value="HEPARAN-ALPHA-GLUCOSAMINIDE N-ACETYLTRANSFERASE CATALYTIC DOMAIN-CONTAINING PROTEIN"/>
    <property type="match status" value="1"/>
</dbReference>
<feature type="transmembrane region" description="Helical" evidence="1">
    <location>
        <begin position="349"/>
        <end position="370"/>
    </location>
</feature>
<feature type="transmembrane region" description="Helical" evidence="1">
    <location>
        <begin position="223"/>
        <end position="241"/>
    </location>
</feature>
<proteinExistence type="predicted"/>
<dbReference type="AlphaFoldDB" id="A0A3B0RUI9"/>
<dbReference type="PANTHER" id="PTHR40407">
    <property type="entry name" value="MEMBRANE PROTEIN-LIKE PROTEIN"/>
    <property type="match status" value="1"/>
</dbReference>
<feature type="transmembrane region" description="Helical" evidence="1">
    <location>
        <begin position="88"/>
        <end position="109"/>
    </location>
</feature>